<reference evidence="6 8" key="1">
    <citation type="submission" date="2017-02" db="EMBL/GenBank/DDBJ databases">
        <title>Novel co-symbiosis in the unique lucinid bivalve Phacoides pectinatus.</title>
        <authorList>
            <person name="Lim S.J."/>
            <person name="Davis B.G."/>
            <person name="Gill D.E."/>
            <person name="Engel A.S."/>
            <person name="Anderson L.C."/>
            <person name="Campbell B.J."/>
        </authorList>
    </citation>
    <scope>NUCLEOTIDE SEQUENCE [LARGE SCALE GENOMIC DNA]</scope>
    <source>
        <strain evidence="6">LUC13016_P6</strain>
    </source>
</reference>
<dbReference type="InterPro" id="IPR003018">
    <property type="entry name" value="GAF"/>
</dbReference>
<evidence type="ECO:0000256" key="3">
    <source>
        <dbReference type="SAM" id="Coils"/>
    </source>
</evidence>
<dbReference type="InterPro" id="IPR058647">
    <property type="entry name" value="BSH_CzcB-like"/>
</dbReference>
<protein>
    <recommendedName>
        <fullName evidence="10">GAF domain-containing protein</fullName>
    </recommendedName>
</protein>
<sequence length="618" mass="68817">MLQTSSQGSEFSDLWSAFSRSGSQAEYCQRWLDLQCARIPYAKNAILLLRTEQHSASNFTPIGQWPENGEALSAIVELADRVIEEQCGLVSDLDQQVTVDDIQVDLYGVAYPLKVDQQIAGVVAVAIATRAESALAYAMEQLQWGISWVELLVRRHQRSQLDSELPRLRSALEVLTSVLADDSFDASSMTFVTGLASALGCERVSFGVMRLGRIRIKAISNSAEFGKQMNLVKLVEAAMEEAVFQRGDITFPASDESALVVRDHTHLAEKHGCGAIYTLPLFQDEHYFGAVTLERTGERPFHVDELAAARAITALCGEALQLKQRNDRPLHSKVGESLYNQARRLLGPGYLGRKLALLMIAVLVVFFSLATDTYRVAADTRLEGAVRQAVVAPFDGYIDSADARAGDQVVREQLLSRLDDRDLRLERLHWVGERAKLQRQYEEALATHDRAKSKVLAAQLEQNQANLDLVERQLQRTALRAPFDGLVINGDLTQLIGSAVKQGDVLFEVAPLDAYRVIMWVDEHQIGEIAEGMAGRMVLKAMPEERFGLRISRITPITEARDGGNFFRVEAVLEGTSPRLRPGMEGVAKIEIGERNLFFTLTRDLARWVRLKAWAWTP</sequence>
<evidence type="ECO:0000259" key="5">
    <source>
        <dbReference type="Pfam" id="PF25973"/>
    </source>
</evidence>
<evidence type="ECO:0000256" key="1">
    <source>
        <dbReference type="ARBA" id="ARBA00004196"/>
    </source>
</evidence>
<dbReference type="InterPro" id="IPR029016">
    <property type="entry name" value="GAF-like_dom_sf"/>
</dbReference>
<evidence type="ECO:0008006" key="10">
    <source>
        <dbReference type="Google" id="ProtNLM"/>
    </source>
</evidence>
<dbReference type="Gene3D" id="2.40.30.170">
    <property type="match status" value="1"/>
</dbReference>
<dbReference type="GO" id="GO:0030313">
    <property type="term" value="C:cell envelope"/>
    <property type="evidence" value="ECO:0007669"/>
    <property type="project" value="UniProtKB-SubCell"/>
</dbReference>
<dbReference type="SUPFAM" id="SSF111369">
    <property type="entry name" value="HlyD-like secretion proteins"/>
    <property type="match status" value="1"/>
</dbReference>
<dbReference type="EMBL" id="MUIE01000197">
    <property type="protein sequence ID" value="OQX34916.1"/>
    <property type="molecule type" value="Genomic_DNA"/>
</dbReference>
<dbReference type="AlphaFoldDB" id="A0A657PN89"/>
<dbReference type="Gene3D" id="3.30.450.40">
    <property type="match status" value="1"/>
</dbReference>
<accession>A0A657PN89</accession>
<feature type="domain" description="GAF" evidence="4">
    <location>
        <begin position="190"/>
        <end position="320"/>
    </location>
</feature>
<dbReference type="PANTHER" id="PTHR32347">
    <property type="entry name" value="EFFLUX SYSTEM COMPONENT YKNX-RELATED"/>
    <property type="match status" value="1"/>
</dbReference>
<dbReference type="SUPFAM" id="SSF55781">
    <property type="entry name" value="GAF domain-like"/>
    <property type="match status" value="1"/>
</dbReference>
<evidence type="ECO:0000259" key="4">
    <source>
        <dbReference type="Pfam" id="PF01590"/>
    </source>
</evidence>
<keyword evidence="8" id="KW-1185">Reference proteome</keyword>
<evidence type="ECO:0000313" key="8">
    <source>
        <dbReference type="Proteomes" id="UP000243361"/>
    </source>
</evidence>
<dbReference type="InterPro" id="IPR050465">
    <property type="entry name" value="UPF0194_transport"/>
</dbReference>
<comment type="caution">
    <text evidence="6">The sequence shown here is derived from an EMBL/GenBank/DDBJ whole genome shotgun (WGS) entry which is preliminary data.</text>
</comment>
<evidence type="ECO:0000256" key="2">
    <source>
        <dbReference type="ARBA" id="ARBA00023054"/>
    </source>
</evidence>
<dbReference type="Pfam" id="PF25973">
    <property type="entry name" value="BSH_CzcB"/>
    <property type="match status" value="1"/>
</dbReference>
<comment type="subcellular location">
    <subcellularLocation>
        <location evidence="1">Cell envelope</location>
    </subcellularLocation>
</comment>
<evidence type="ECO:0000313" key="9">
    <source>
        <dbReference type="Proteomes" id="UP000250928"/>
    </source>
</evidence>
<dbReference type="Proteomes" id="UP000243361">
    <property type="component" value="Unassembled WGS sequence"/>
</dbReference>
<feature type="domain" description="CzcB-like barrel-sandwich hybrid" evidence="5">
    <location>
        <begin position="389"/>
        <end position="510"/>
    </location>
</feature>
<organism evidence="6 8">
    <name type="scientific">Candidatus Sedimenticola endophacoides</name>
    <dbReference type="NCBI Taxonomy" id="2548426"/>
    <lineage>
        <taxon>Bacteria</taxon>
        <taxon>Pseudomonadati</taxon>
        <taxon>Pseudomonadota</taxon>
        <taxon>Gammaproteobacteria</taxon>
        <taxon>Chromatiales</taxon>
        <taxon>Sedimenticolaceae</taxon>
        <taxon>Sedimenticola</taxon>
    </lineage>
</organism>
<name>A0A657PN89_9GAMM</name>
<dbReference type="EMBL" id="PQCO01000324">
    <property type="protein sequence ID" value="PUD98113.1"/>
    <property type="molecule type" value="Genomic_DNA"/>
</dbReference>
<keyword evidence="2 3" id="KW-0175">Coiled coil</keyword>
<dbReference type="PANTHER" id="PTHR32347:SF23">
    <property type="entry name" value="BLL5650 PROTEIN"/>
    <property type="match status" value="1"/>
</dbReference>
<gene>
    <name evidence="6" type="ORF">B0D84_02955</name>
    <name evidence="7" type="ORF">C3L24_13390</name>
</gene>
<evidence type="ECO:0000313" key="7">
    <source>
        <dbReference type="EMBL" id="PUD98113.1"/>
    </source>
</evidence>
<proteinExistence type="predicted"/>
<feature type="coiled-coil region" evidence="3">
    <location>
        <begin position="434"/>
        <end position="480"/>
    </location>
</feature>
<dbReference type="Pfam" id="PF01590">
    <property type="entry name" value="GAF"/>
    <property type="match status" value="1"/>
</dbReference>
<dbReference type="Proteomes" id="UP000250928">
    <property type="component" value="Unassembled WGS sequence"/>
</dbReference>
<evidence type="ECO:0000313" key="6">
    <source>
        <dbReference type="EMBL" id="OQX34916.1"/>
    </source>
</evidence>
<reference evidence="7 9" key="2">
    <citation type="submission" date="2018-01" db="EMBL/GenBank/DDBJ databases">
        <title>Novel co-symbiosis in the lucinid bivalve Phacoides pectinatus.</title>
        <authorList>
            <person name="Lim S.J."/>
            <person name="Davis B.G."/>
            <person name="Gill D.E."/>
            <person name="Engel A.S."/>
            <person name="Anderson L.C."/>
            <person name="Campbell B.J."/>
        </authorList>
    </citation>
    <scope>NUCLEOTIDE SEQUENCE [LARGE SCALE GENOMIC DNA]</scope>
    <source>
        <strain evidence="7">N3_P5</strain>
    </source>
</reference>